<evidence type="ECO:0000313" key="2">
    <source>
        <dbReference type="EMBL" id="MBB6052533.1"/>
    </source>
</evidence>
<keyword evidence="3" id="KW-1185">Reference proteome</keyword>
<dbReference type="Proteomes" id="UP000520814">
    <property type="component" value="Unassembled WGS sequence"/>
</dbReference>
<dbReference type="InterPro" id="IPR025139">
    <property type="entry name" value="DUF4062"/>
</dbReference>
<sequence>MDKKYQIFVSSTYVDLIEERQQVMRAILEMGHIPVGMEQFSAADEEQWKIIQRQIDQSDYYVVLIAHRYGSTIPGSGISYTEKEYDYALEKNIPTLGFVIDSSVKDWPHERYDDDLKKQKALEKFKKKVKNKPCGFWKSSNELHGMIAIALGKSFNTQPRIGWVRADSGVGPEVAEEIARLSKENHDMSESLKLINKDDNLINLNLNFPIFVTYQKEINYREFAEFNITILEILTSYRNNIFDPVNYTMPLSWLESLISNQLPKSIIQKISLIKIKDIMTLYSIIDRNDIEDEWHLTDYGRKILSKIPL</sequence>
<organism evidence="2 3">
    <name type="scientific">Armatimonas rosea</name>
    <dbReference type="NCBI Taxonomy" id="685828"/>
    <lineage>
        <taxon>Bacteria</taxon>
        <taxon>Bacillati</taxon>
        <taxon>Armatimonadota</taxon>
        <taxon>Armatimonadia</taxon>
        <taxon>Armatimonadales</taxon>
        <taxon>Armatimonadaceae</taxon>
        <taxon>Armatimonas</taxon>
    </lineage>
</organism>
<protein>
    <recommendedName>
        <fullName evidence="1">DUF4062 domain-containing protein</fullName>
    </recommendedName>
</protein>
<proteinExistence type="predicted"/>
<gene>
    <name evidence="2" type="ORF">HNQ39_004354</name>
</gene>
<evidence type="ECO:0000259" key="1">
    <source>
        <dbReference type="Pfam" id="PF13271"/>
    </source>
</evidence>
<dbReference type="EMBL" id="JACHGW010000004">
    <property type="protein sequence ID" value="MBB6052533.1"/>
    <property type="molecule type" value="Genomic_DNA"/>
</dbReference>
<accession>A0A7W9W897</accession>
<evidence type="ECO:0000313" key="3">
    <source>
        <dbReference type="Proteomes" id="UP000520814"/>
    </source>
</evidence>
<dbReference type="Pfam" id="PF13271">
    <property type="entry name" value="DUF4062"/>
    <property type="match status" value="1"/>
</dbReference>
<dbReference type="AlphaFoldDB" id="A0A7W9W897"/>
<feature type="domain" description="DUF4062" evidence="1">
    <location>
        <begin position="6"/>
        <end position="88"/>
    </location>
</feature>
<name>A0A7W9W897_ARMRO</name>
<dbReference type="RefSeq" id="WP_184201738.1">
    <property type="nucleotide sequence ID" value="NZ_JACHGW010000004.1"/>
</dbReference>
<reference evidence="2 3" key="1">
    <citation type="submission" date="2020-08" db="EMBL/GenBank/DDBJ databases">
        <title>Genomic Encyclopedia of Type Strains, Phase IV (KMG-IV): sequencing the most valuable type-strain genomes for metagenomic binning, comparative biology and taxonomic classification.</title>
        <authorList>
            <person name="Goeker M."/>
        </authorList>
    </citation>
    <scope>NUCLEOTIDE SEQUENCE [LARGE SCALE GENOMIC DNA]</scope>
    <source>
        <strain evidence="2 3">DSM 23562</strain>
    </source>
</reference>
<comment type="caution">
    <text evidence="2">The sequence shown here is derived from an EMBL/GenBank/DDBJ whole genome shotgun (WGS) entry which is preliminary data.</text>
</comment>